<name>A0A2T5G7L3_9BACL</name>
<dbReference type="EMBL" id="PEBW01000003">
    <property type="protein sequence ID" value="PTQ52174.1"/>
    <property type="molecule type" value="Genomic_DNA"/>
</dbReference>
<accession>A0A2T5G7L3</accession>
<protein>
    <submittedName>
        <fullName evidence="1">Uncharacterized protein</fullName>
    </submittedName>
</protein>
<dbReference type="InterPro" id="IPR036294">
    <property type="entry name" value="Rbstp2229-like_sf"/>
</dbReference>
<evidence type="ECO:0000313" key="2">
    <source>
        <dbReference type="Proteomes" id="UP000244016"/>
    </source>
</evidence>
<proteinExistence type="predicted"/>
<sequence>MRRSTFVVWPKGEGEEVSLEALRAALEEYRGRLEKTGEKLDAPYTTWAFPYEIEERERDGIRYLYLRGKGVTAQEYAGLLLTAGSADAQNVVQITVARGGTDGDFAKANELARFLARRWKAEIVLFTGKVKRQYAHAKR</sequence>
<organism evidence="1 2">
    <name type="scientific">Brockia lithotrophica</name>
    <dbReference type="NCBI Taxonomy" id="933949"/>
    <lineage>
        <taxon>Bacteria</taxon>
        <taxon>Bacillati</taxon>
        <taxon>Bacillota</taxon>
        <taxon>Bacilli</taxon>
        <taxon>Bacillales</taxon>
        <taxon>Bacillales Family X. Incertae Sedis</taxon>
        <taxon>Brockia</taxon>
    </lineage>
</organism>
<dbReference type="Proteomes" id="UP000244016">
    <property type="component" value="Unassembled WGS sequence"/>
</dbReference>
<dbReference type="Gene3D" id="1.20.5.850">
    <property type="entry name" value="Rbstp2229 protein"/>
    <property type="match status" value="1"/>
</dbReference>
<comment type="caution">
    <text evidence="1">The sequence shown here is derived from an EMBL/GenBank/DDBJ whole genome shotgun (WGS) entry which is preliminary data.</text>
</comment>
<dbReference type="InterPro" id="IPR015062">
    <property type="entry name" value="DUF1885"/>
</dbReference>
<dbReference type="Pfam" id="PF08968">
    <property type="entry name" value="DUF1885"/>
    <property type="match status" value="1"/>
</dbReference>
<gene>
    <name evidence="1" type="ORF">BLITH_1141</name>
</gene>
<dbReference type="SUPFAM" id="SSF111171">
    <property type="entry name" value="Rbstp2229 protein"/>
    <property type="match status" value="1"/>
</dbReference>
<dbReference type="AlphaFoldDB" id="A0A2T5G7L3"/>
<dbReference type="Gene3D" id="3.30.310.120">
    <property type="entry name" value="Rbstp2229 like protein"/>
    <property type="match status" value="1"/>
</dbReference>
<reference evidence="1 2" key="1">
    <citation type="submission" date="2017-08" db="EMBL/GenBank/DDBJ databases">
        <title>Burning lignite coal seam in the remote Altai Mountains harbors a hydrogen-driven thermophilic microbial community.</title>
        <authorList>
            <person name="Kadnikov V.V."/>
            <person name="Mardanov A.V."/>
            <person name="Ivasenko D."/>
            <person name="Beletsky A.V."/>
            <person name="Karnachuk O.V."/>
            <person name="Ravin N.V."/>
        </authorList>
    </citation>
    <scope>NUCLEOTIDE SEQUENCE [LARGE SCALE GENOMIC DNA]</scope>
    <source>
        <strain evidence="1">AL31</strain>
    </source>
</reference>
<evidence type="ECO:0000313" key="1">
    <source>
        <dbReference type="EMBL" id="PTQ52174.1"/>
    </source>
</evidence>